<feature type="compositionally biased region" description="Basic residues" evidence="1">
    <location>
        <begin position="1"/>
        <end position="10"/>
    </location>
</feature>
<dbReference type="Proteomes" id="UP000499080">
    <property type="component" value="Unassembled WGS sequence"/>
</dbReference>
<proteinExistence type="predicted"/>
<dbReference type="EMBL" id="BGPR01001225">
    <property type="protein sequence ID" value="GBM48715.1"/>
    <property type="molecule type" value="Genomic_DNA"/>
</dbReference>
<gene>
    <name evidence="2" type="ORF">AVEN_152418_1</name>
</gene>
<evidence type="ECO:0000313" key="3">
    <source>
        <dbReference type="Proteomes" id="UP000499080"/>
    </source>
</evidence>
<protein>
    <submittedName>
        <fullName evidence="2">Uncharacterized protein</fullName>
    </submittedName>
</protein>
<comment type="caution">
    <text evidence="2">The sequence shown here is derived from an EMBL/GenBank/DDBJ whole genome shotgun (WGS) entry which is preliminary data.</text>
</comment>
<evidence type="ECO:0000313" key="2">
    <source>
        <dbReference type="EMBL" id="GBM48715.1"/>
    </source>
</evidence>
<accession>A0A4Y2G7N8</accession>
<name>A0A4Y2G7N8_ARAVE</name>
<reference evidence="2 3" key="1">
    <citation type="journal article" date="2019" name="Sci. Rep.">
        <title>Orb-weaving spider Araneus ventricosus genome elucidates the spidroin gene catalogue.</title>
        <authorList>
            <person name="Kono N."/>
            <person name="Nakamura H."/>
            <person name="Ohtoshi R."/>
            <person name="Moran D.A.P."/>
            <person name="Shinohara A."/>
            <person name="Yoshida Y."/>
            <person name="Fujiwara M."/>
            <person name="Mori M."/>
            <person name="Tomita M."/>
            <person name="Arakawa K."/>
        </authorList>
    </citation>
    <scope>NUCLEOTIDE SEQUENCE [LARGE SCALE GENOMIC DNA]</scope>
</reference>
<keyword evidence="3" id="KW-1185">Reference proteome</keyword>
<dbReference type="AlphaFoldDB" id="A0A4Y2G7N8"/>
<feature type="compositionally biased region" description="Basic and acidic residues" evidence="1">
    <location>
        <begin position="11"/>
        <end position="27"/>
    </location>
</feature>
<dbReference type="OrthoDB" id="10592925at2759"/>
<evidence type="ECO:0000256" key="1">
    <source>
        <dbReference type="SAM" id="MobiDB-lite"/>
    </source>
</evidence>
<organism evidence="2 3">
    <name type="scientific">Araneus ventricosus</name>
    <name type="common">Orbweaver spider</name>
    <name type="synonym">Epeira ventricosa</name>
    <dbReference type="NCBI Taxonomy" id="182803"/>
    <lineage>
        <taxon>Eukaryota</taxon>
        <taxon>Metazoa</taxon>
        <taxon>Ecdysozoa</taxon>
        <taxon>Arthropoda</taxon>
        <taxon>Chelicerata</taxon>
        <taxon>Arachnida</taxon>
        <taxon>Araneae</taxon>
        <taxon>Araneomorphae</taxon>
        <taxon>Entelegynae</taxon>
        <taxon>Araneoidea</taxon>
        <taxon>Araneidae</taxon>
        <taxon>Araneus</taxon>
    </lineage>
</organism>
<feature type="region of interest" description="Disordered" evidence="1">
    <location>
        <begin position="1"/>
        <end position="47"/>
    </location>
</feature>
<sequence length="81" mass="9138">MRITSRRKTRSMAERVGWRQRPAHEEVNSAADAAKRKKKPVDGMPRSQPWENLFASCHCSAIWADAARGDGCSSKRHAKFA</sequence>